<accession>A0A1V1NV13</accession>
<dbReference type="AlphaFoldDB" id="A0A1V1NV13"/>
<comment type="caution">
    <text evidence="1">The sequence shown here is derived from an EMBL/GenBank/DDBJ whole genome shotgun (WGS) entry which is preliminary data.</text>
</comment>
<gene>
    <name evidence="1" type="ORF">OMM_12836</name>
</gene>
<dbReference type="EMBL" id="ATBP01002010">
    <property type="protein sequence ID" value="ETR66405.1"/>
    <property type="molecule type" value="Genomic_DNA"/>
</dbReference>
<evidence type="ECO:0000313" key="2">
    <source>
        <dbReference type="Proteomes" id="UP000189670"/>
    </source>
</evidence>
<proteinExistence type="predicted"/>
<dbReference type="Proteomes" id="UP000189670">
    <property type="component" value="Unassembled WGS sequence"/>
</dbReference>
<reference evidence="2" key="1">
    <citation type="submission" date="2012-11" db="EMBL/GenBank/DDBJ databases">
        <authorList>
            <person name="Lucero-Rivera Y.E."/>
            <person name="Tovar-Ramirez D."/>
        </authorList>
    </citation>
    <scope>NUCLEOTIDE SEQUENCE [LARGE SCALE GENOMIC DNA]</scope>
    <source>
        <strain evidence="2">Araruama</strain>
    </source>
</reference>
<sequence length="127" mass="13629">MPTSQTLLANTNGSCTLSLTPSAYEEGTVTIDITVTDGDGITSSTSFVFKMIDQPGSGNMMSFDGSYSATTSQTLLLSNHTVEAWLKTSVSNWNGIVSTDCRLGNSKNRSVLGIISCRDDKWLCFLL</sequence>
<name>A0A1V1NV13_9BACT</name>
<evidence type="ECO:0000313" key="1">
    <source>
        <dbReference type="EMBL" id="ETR66405.1"/>
    </source>
</evidence>
<evidence type="ECO:0008006" key="3">
    <source>
        <dbReference type="Google" id="ProtNLM"/>
    </source>
</evidence>
<organism evidence="1 2">
    <name type="scientific">Candidatus Magnetoglobus multicellularis str. Araruama</name>
    <dbReference type="NCBI Taxonomy" id="890399"/>
    <lineage>
        <taxon>Bacteria</taxon>
        <taxon>Pseudomonadati</taxon>
        <taxon>Thermodesulfobacteriota</taxon>
        <taxon>Desulfobacteria</taxon>
        <taxon>Desulfobacterales</taxon>
        <taxon>Desulfobacteraceae</taxon>
        <taxon>Candidatus Magnetoglobus</taxon>
    </lineage>
</organism>
<protein>
    <recommendedName>
        <fullName evidence="3">Bacterial Ig-like domain-containing protein</fullName>
    </recommendedName>
</protein>